<feature type="compositionally biased region" description="Acidic residues" evidence="1">
    <location>
        <begin position="75"/>
        <end position="97"/>
    </location>
</feature>
<evidence type="ECO:0000313" key="3">
    <source>
        <dbReference type="Proteomes" id="UP000578531"/>
    </source>
</evidence>
<evidence type="ECO:0000256" key="1">
    <source>
        <dbReference type="SAM" id="MobiDB-lite"/>
    </source>
</evidence>
<keyword evidence="3" id="KW-1185">Reference proteome</keyword>
<accession>A0A8H6FV61</accession>
<organism evidence="2 3">
    <name type="scientific">Letharia columbiana</name>
    <dbReference type="NCBI Taxonomy" id="112416"/>
    <lineage>
        <taxon>Eukaryota</taxon>
        <taxon>Fungi</taxon>
        <taxon>Dikarya</taxon>
        <taxon>Ascomycota</taxon>
        <taxon>Pezizomycotina</taxon>
        <taxon>Lecanoromycetes</taxon>
        <taxon>OSLEUM clade</taxon>
        <taxon>Lecanoromycetidae</taxon>
        <taxon>Lecanorales</taxon>
        <taxon>Lecanorineae</taxon>
        <taxon>Parmeliaceae</taxon>
        <taxon>Letharia</taxon>
    </lineage>
</organism>
<comment type="caution">
    <text evidence="2">The sequence shown here is derived from an EMBL/GenBank/DDBJ whole genome shotgun (WGS) entry which is preliminary data.</text>
</comment>
<reference evidence="2 3" key="1">
    <citation type="journal article" date="2020" name="Genomics">
        <title>Complete, high-quality genomes from long-read metagenomic sequencing of two wolf lichen thalli reveals enigmatic genome architecture.</title>
        <authorList>
            <person name="McKenzie S.K."/>
            <person name="Walston R.F."/>
            <person name="Allen J.L."/>
        </authorList>
    </citation>
    <scope>NUCLEOTIDE SEQUENCE [LARGE SCALE GENOMIC DNA]</scope>
    <source>
        <strain evidence="2">WasteWater2</strain>
    </source>
</reference>
<dbReference type="AlphaFoldDB" id="A0A8H6FV61"/>
<gene>
    <name evidence="2" type="ORF">HO173_006462</name>
</gene>
<feature type="region of interest" description="Disordered" evidence="1">
    <location>
        <begin position="75"/>
        <end position="99"/>
    </location>
</feature>
<dbReference type="EMBL" id="JACCJC010000025">
    <property type="protein sequence ID" value="KAF6235268.1"/>
    <property type="molecule type" value="Genomic_DNA"/>
</dbReference>
<dbReference type="RefSeq" id="XP_037164639.1">
    <property type="nucleotide sequence ID" value="XM_037308373.1"/>
</dbReference>
<proteinExistence type="predicted"/>
<protein>
    <submittedName>
        <fullName evidence="2">Uncharacterized protein</fullName>
    </submittedName>
</protein>
<sequence>MPVLLFPHAAYFLLKAYRPVKDPLTGRITYQHVGLEWIKRDLYDPVQREQAHNYYLSLCSEVRRFDRSIYPFYLTEEEEEEEEEDDDDDDDDDDNFCQEDRDRLASEWADIRHAREAEEEEEVERERRIDALVEESEGVAWNIAKVEKGLRIAGGKKTGEGMDVVRGD</sequence>
<dbReference type="GeneID" id="59288123"/>
<evidence type="ECO:0000313" key="2">
    <source>
        <dbReference type="EMBL" id="KAF6235268.1"/>
    </source>
</evidence>
<name>A0A8H6FV61_9LECA</name>
<dbReference type="Proteomes" id="UP000578531">
    <property type="component" value="Unassembled WGS sequence"/>
</dbReference>